<feature type="domain" description="GH15-like" evidence="9">
    <location>
        <begin position="101"/>
        <end position="536"/>
    </location>
</feature>
<dbReference type="PANTHER" id="PTHR31616:SF9">
    <property type="entry name" value="GLUCOAMYLASE, INTRACELLULAR SPORULATION-SPECIFIC"/>
    <property type="match status" value="1"/>
</dbReference>
<evidence type="ECO:0000256" key="7">
    <source>
        <dbReference type="ARBA" id="ARBA00023326"/>
    </source>
</evidence>
<dbReference type="EMBL" id="JADGIZ020000056">
    <property type="protein sequence ID" value="KAL2912855.1"/>
    <property type="molecule type" value="Genomic_DNA"/>
</dbReference>
<comment type="caution">
    <text evidence="10">The sequence shown here is derived from an EMBL/GenBank/DDBJ whole genome shotgun (WGS) entry which is preliminary data.</text>
</comment>
<dbReference type="InterPro" id="IPR000165">
    <property type="entry name" value="Glucoamylase"/>
</dbReference>
<evidence type="ECO:0000313" key="10">
    <source>
        <dbReference type="EMBL" id="KAL2912855.1"/>
    </source>
</evidence>
<feature type="signal peptide" evidence="8">
    <location>
        <begin position="1"/>
        <end position="23"/>
    </location>
</feature>
<evidence type="ECO:0000256" key="4">
    <source>
        <dbReference type="ARBA" id="ARBA00022801"/>
    </source>
</evidence>
<comment type="catalytic activity">
    <reaction evidence="1">
        <text>Hydrolysis of terminal (1-&gt;4)-linked alpha-D-glucose residues successively from non-reducing ends of the chains with release of beta-D-glucose.</text>
        <dbReference type="EC" id="3.2.1.3"/>
    </reaction>
</comment>
<dbReference type="SUPFAM" id="SSF48208">
    <property type="entry name" value="Six-hairpin glycosidases"/>
    <property type="match status" value="1"/>
</dbReference>
<dbReference type="Pfam" id="PF00723">
    <property type="entry name" value="Glyco_hydro_15"/>
    <property type="match status" value="1"/>
</dbReference>
<evidence type="ECO:0000256" key="6">
    <source>
        <dbReference type="ARBA" id="ARBA00023295"/>
    </source>
</evidence>
<organism evidence="10 11">
    <name type="scientific">Polyrhizophydium stewartii</name>
    <dbReference type="NCBI Taxonomy" id="2732419"/>
    <lineage>
        <taxon>Eukaryota</taxon>
        <taxon>Fungi</taxon>
        <taxon>Fungi incertae sedis</taxon>
        <taxon>Chytridiomycota</taxon>
        <taxon>Chytridiomycota incertae sedis</taxon>
        <taxon>Chytridiomycetes</taxon>
        <taxon>Rhizophydiales</taxon>
        <taxon>Rhizophydiales incertae sedis</taxon>
        <taxon>Polyrhizophydium</taxon>
    </lineage>
</organism>
<name>A0ABR4MZZ5_9FUNG</name>
<evidence type="ECO:0000256" key="8">
    <source>
        <dbReference type="SAM" id="SignalP"/>
    </source>
</evidence>
<comment type="similarity">
    <text evidence="2">Belongs to the glycosyl hydrolase 15 family.</text>
</comment>
<protein>
    <recommendedName>
        <fullName evidence="3">glucan 1,4-alpha-glucosidase</fullName>
        <ecNumber evidence="3">3.2.1.3</ecNumber>
    </recommendedName>
</protein>
<keyword evidence="5" id="KW-0119">Carbohydrate metabolism</keyword>
<keyword evidence="8" id="KW-0732">Signal</keyword>
<reference evidence="10 11" key="1">
    <citation type="submission" date="2023-09" db="EMBL/GenBank/DDBJ databases">
        <title>Pangenome analysis of Batrachochytrium dendrobatidis and related Chytrids.</title>
        <authorList>
            <person name="Yacoub M.N."/>
            <person name="Stajich J.E."/>
            <person name="James T.Y."/>
        </authorList>
    </citation>
    <scope>NUCLEOTIDE SEQUENCE [LARGE SCALE GENOMIC DNA]</scope>
    <source>
        <strain evidence="10 11">JEL0888</strain>
    </source>
</reference>
<dbReference type="PRINTS" id="PR00736">
    <property type="entry name" value="GLHYDRLASE15"/>
</dbReference>
<proteinExistence type="inferred from homology"/>
<evidence type="ECO:0000256" key="1">
    <source>
        <dbReference type="ARBA" id="ARBA00001863"/>
    </source>
</evidence>
<evidence type="ECO:0000256" key="2">
    <source>
        <dbReference type="ARBA" id="ARBA00006188"/>
    </source>
</evidence>
<dbReference type="InterPro" id="IPR008928">
    <property type="entry name" value="6-hairpin_glycosidase_sf"/>
</dbReference>
<dbReference type="PANTHER" id="PTHR31616">
    <property type="entry name" value="TREHALASE"/>
    <property type="match status" value="1"/>
</dbReference>
<sequence length="554" mass="58560">MKQVRGNARTVGAGGLAVTLVRAGAVAAAAAGSVHGHAAQQPLGVGLLPGGDGPADALNLASFSDSGGCPNNASELVRCMQDPLERASSQVFFASTHVPGVPPGTAIASPSTSAPDYFYHWVRDASITFARIAKIPATGGGGSGGQIASRGIADGPPRHPEIEALMAGFAHVSRGHQESPTVAGLGEPKFLVDGTPFNGPWGRPQNDGPALRALVLTRWAQYLLGHGGIPGAREYVSKELYDGALPTQSVVKRDLEYVAAAWRDASVDVWEEVRGTHFFTRLLQRAALDAGAELAESLGDSGAAAWYRVQAREIGASLAAHWSAKRGYLIATLDKVSGPPAKTSDLDVSVVLAALLAERFDPRIRAYAPWDGRVLATAVRLVGSMRGLYAINANTSAPAVVGRYPEDVYDGVGFSRGNPWPLATAALAHQAFIVARRWCRLRYLDLNQYSRSYLSELAATRIESGLPTLIATDPEFPKAVRGVIEYGVSVLKRVRQLAAADPHGDDAALSEQWDRDTGAKQGAINLTWSAVAYLDALDAYTETGLKCRSVLQSL</sequence>
<dbReference type="InterPro" id="IPR012341">
    <property type="entry name" value="6hp_glycosidase-like_sf"/>
</dbReference>
<dbReference type="InterPro" id="IPR011613">
    <property type="entry name" value="GH15-like"/>
</dbReference>
<keyword evidence="4" id="KW-0378">Hydrolase</keyword>
<keyword evidence="11" id="KW-1185">Reference proteome</keyword>
<keyword evidence="7" id="KW-0624">Polysaccharide degradation</keyword>
<evidence type="ECO:0000256" key="3">
    <source>
        <dbReference type="ARBA" id="ARBA00012593"/>
    </source>
</evidence>
<dbReference type="Gene3D" id="1.50.10.10">
    <property type="match status" value="1"/>
</dbReference>
<gene>
    <name evidence="10" type="ORF">HK105_207636</name>
</gene>
<accession>A0ABR4MZZ5</accession>
<keyword evidence="6" id="KW-0326">Glycosidase</keyword>
<feature type="chain" id="PRO_5046382290" description="glucan 1,4-alpha-glucosidase" evidence="8">
    <location>
        <begin position="24"/>
        <end position="554"/>
    </location>
</feature>
<evidence type="ECO:0000259" key="9">
    <source>
        <dbReference type="Pfam" id="PF00723"/>
    </source>
</evidence>
<evidence type="ECO:0000256" key="5">
    <source>
        <dbReference type="ARBA" id="ARBA00023277"/>
    </source>
</evidence>
<dbReference type="EC" id="3.2.1.3" evidence="3"/>
<dbReference type="Proteomes" id="UP001527925">
    <property type="component" value="Unassembled WGS sequence"/>
</dbReference>
<evidence type="ECO:0000313" key="11">
    <source>
        <dbReference type="Proteomes" id="UP001527925"/>
    </source>
</evidence>